<evidence type="ECO:0000313" key="1">
    <source>
        <dbReference type="EMBL" id="SMO70113.1"/>
    </source>
</evidence>
<dbReference type="Pfam" id="PF26137">
    <property type="entry name" value="Toxin_SdpC"/>
    <property type="match status" value="1"/>
</dbReference>
<proteinExistence type="predicted"/>
<dbReference type="EMBL" id="FXTI01000006">
    <property type="protein sequence ID" value="SMO70113.1"/>
    <property type="molecule type" value="Genomic_DNA"/>
</dbReference>
<reference evidence="1 2" key="1">
    <citation type="submission" date="2017-05" db="EMBL/GenBank/DDBJ databases">
        <authorList>
            <person name="Varghese N."/>
            <person name="Submissions S."/>
        </authorList>
    </citation>
    <scope>NUCLEOTIDE SEQUENCE [LARGE SCALE GENOMIC DNA]</scope>
    <source>
        <strain evidence="1 2">DSM 45474</strain>
    </source>
</reference>
<dbReference type="Proteomes" id="UP000315636">
    <property type="component" value="Unassembled WGS sequence"/>
</dbReference>
<gene>
    <name evidence="1" type="ORF">SAMN06264849_10615</name>
</gene>
<protein>
    <submittedName>
        <fullName evidence="1">Antimicrobial peptide, SdpC family</fullName>
    </submittedName>
</protein>
<accession>A0A521DEN2</accession>
<evidence type="ECO:0000313" key="2">
    <source>
        <dbReference type="Proteomes" id="UP000315636"/>
    </source>
</evidence>
<sequence>MKKVLLSMLSLILIFTVILGNIASAEKKYSGEELFKGFVFAQGEVGKMLPELFNQSMVKN</sequence>
<keyword evidence="2" id="KW-1185">Reference proteome</keyword>
<organism evidence="1 2">
    <name type="scientific">Melghirimyces algeriensis</name>
    <dbReference type="NCBI Taxonomy" id="910412"/>
    <lineage>
        <taxon>Bacteria</taxon>
        <taxon>Bacillati</taxon>
        <taxon>Bacillota</taxon>
        <taxon>Bacilli</taxon>
        <taxon>Bacillales</taxon>
        <taxon>Thermoactinomycetaceae</taxon>
        <taxon>Melghirimyces</taxon>
    </lineage>
</organism>
<dbReference type="AlphaFoldDB" id="A0A521DEN2"/>
<name>A0A521DEN2_9BACL</name>
<dbReference type="RefSeq" id="WP_142505611.1">
    <property type="nucleotide sequence ID" value="NZ_FXTI01000006.1"/>
</dbReference>
<dbReference type="InterPro" id="IPR023888">
    <property type="entry name" value="SdpC-like"/>
</dbReference>
<dbReference type="OrthoDB" id="2906254at2"/>